<reference evidence="17 18" key="1">
    <citation type="journal article" date="2016" name="Mol. Biol. Evol.">
        <title>Comparative Genomics of Early-Diverging Mushroom-Forming Fungi Provides Insights into the Origins of Lignocellulose Decay Capabilities.</title>
        <authorList>
            <person name="Nagy L.G."/>
            <person name="Riley R."/>
            <person name="Tritt A."/>
            <person name="Adam C."/>
            <person name="Daum C."/>
            <person name="Floudas D."/>
            <person name="Sun H."/>
            <person name="Yadav J.S."/>
            <person name="Pangilinan J."/>
            <person name="Larsson K.H."/>
            <person name="Matsuura K."/>
            <person name="Barry K."/>
            <person name="Labutti K."/>
            <person name="Kuo R."/>
            <person name="Ohm R.A."/>
            <person name="Bhattacharya S.S."/>
            <person name="Shirouzu T."/>
            <person name="Yoshinaga Y."/>
            <person name="Martin F.M."/>
            <person name="Grigoriev I.V."/>
            <person name="Hibbett D.S."/>
        </authorList>
    </citation>
    <scope>NUCLEOTIDE SEQUENCE [LARGE SCALE GENOMIC DNA]</scope>
    <source>
        <strain evidence="17 18">HHB12029</strain>
    </source>
</reference>
<dbReference type="AlphaFoldDB" id="A0A165Z286"/>
<evidence type="ECO:0000256" key="3">
    <source>
        <dbReference type="ARBA" id="ARBA00022517"/>
    </source>
</evidence>
<feature type="region of interest" description="Disordered" evidence="13">
    <location>
        <begin position="1"/>
        <end position="30"/>
    </location>
</feature>
<dbReference type="GO" id="GO:0003724">
    <property type="term" value="F:RNA helicase activity"/>
    <property type="evidence" value="ECO:0007669"/>
    <property type="project" value="UniProtKB-EC"/>
</dbReference>
<gene>
    <name evidence="17" type="ORF">EXIGLDRAFT_847209</name>
</gene>
<dbReference type="GO" id="GO:0042254">
    <property type="term" value="P:ribosome biogenesis"/>
    <property type="evidence" value="ECO:0007669"/>
    <property type="project" value="UniProtKB-KW"/>
</dbReference>
<evidence type="ECO:0000313" key="17">
    <source>
        <dbReference type="EMBL" id="KZV78739.1"/>
    </source>
</evidence>
<dbReference type="FunCoup" id="A0A165Z286">
    <property type="interactions" value="612"/>
</dbReference>
<evidence type="ECO:0000256" key="8">
    <source>
        <dbReference type="ARBA" id="ARBA00022884"/>
    </source>
</evidence>
<evidence type="ECO:0000256" key="4">
    <source>
        <dbReference type="ARBA" id="ARBA00022741"/>
    </source>
</evidence>
<name>A0A165Z286_EXIGL</name>
<comment type="similarity">
    <text evidence="12">Belongs to the DEAD box helicase family.</text>
</comment>
<feature type="domain" description="Helicase ATP-binding" evidence="14">
    <location>
        <begin position="155"/>
        <end position="381"/>
    </location>
</feature>
<dbReference type="InterPro" id="IPR014001">
    <property type="entry name" value="Helicase_ATP-bd"/>
</dbReference>
<dbReference type="GO" id="GO:0010467">
    <property type="term" value="P:gene expression"/>
    <property type="evidence" value="ECO:0007669"/>
    <property type="project" value="UniProtKB-ARBA"/>
</dbReference>
<dbReference type="InterPro" id="IPR050079">
    <property type="entry name" value="DEAD_box_RNA_helicase"/>
</dbReference>
<dbReference type="GO" id="GO:0005829">
    <property type="term" value="C:cytosol"/>
    <property type="evidence" value="ECO:0007669"/>
    <property type="project" value="TreeGrafter"/>
</dbReference>
<dbReference type="GO" id="GO:0005524">
    <property type="term" value="F:ATP binding"/>
    <property type="evidence" value="ECO:0007669"/>
    <property type="project" value="UniProtKB-KW"/>
</dbReference>
<sequence>MEVVHVKSKPPSRALKRKHPRAHALPVPKRAKRAALDELPWHSVARPSEAGLDEYGDVLELEEVDGVDVVYETQGDNKVARFEIADGRQKAKSPVVADDSDVEDAPEQLPEPFVTTFDTQTLLPEWASFSLHPQLAATLHQQNFKSPTAIQARALPVASAGRDVIGVAETGSGKTLAYGLPILHHLLTTPRPAKAKGRRPVRALVLAPTRELALQVCNHLKACLADPIKKEDEEEETKGKKIPVKPPAVSVAPIVGGMSAQKQRRVLDRGVDVLVATPGRLWDILSQDDTLATQIKQLNFLVLDEADRMIQAGHFAELDNILKLTVRMDVPEEDPRDQLGDAATKSALPKNEHMQTFVFSATLSKDLQRNLKKRSKFKKAHKTSTLDDLLLRLDFRDSDPEIIDLSPEGGVVSTLQESKIECLVTDKDAYLYYFLLRYPGRTLVFLSAIDGIRRLAPLFELLQLKSFVLHSELQQKQRLKTLDRFKAESRCVLLATDIAARGLDVPSVDHVIHYQLPRSADTYVHRNGRTARARADGFALMLCAPDERRTLRALMGALGRTESELPELNVEHDILDKLRERIALARKIDGMQHRVKKENHERKWMKEAADALGVDVDSDVMSASEDEDDEERGAQKSRRKKRKVQEGALKAELKALLAQPVMARGVSAKYITSGSRPIAHDMLTGDAHDAMLGVKKADARSEVVHRKKKVKPKAEAKVEEEWSGVEDE</sequence>
<keyword evidence="4 12" id="KW-0547">Nucleotide-binding</keyword>
<dbReference type="InterPro" id="IPR011545">
    <property type="entry name" value="DEAD/DEAH_box_helicase_dom"/>
</dbReference>
<dbReference type="PROSITE" id="PS51192">
    <property type="entry name" value="HELICASE_ATP_BIND_1"/>
    <property type="match status" value="1"/>
</dbReference>
<protein>
    <recommendedName>
        <fullName evidence="2">RNA helicase</fullName>
        <ecNumber evidence="2">3.6.4.13</ecNumber>
    </recommendedName>
</protein>
<dbReference type="CDD" id="cd18787">
    <property type="entry name" value="SF2_C_DEAD"/>
    <property type="match status" value="1"/>
</dbReference>
<dbReference type="PROSITE" id="PS51195">
    <property type="entry name" value="Q_MOTIF"/>
    <property type="match status" value="1"/>
</dbReference>
<dbReference type="Pfam" id="PF00271">
    <property type="entry name" value="Helicase_C"/>
    <property type="match status" value="1"/>
</dbReference>
<evidence type="ECO:0000256" key="10">
    <source>
        <dbReference type="ARBA" id="ARBA00047984"/>
    </source>
</evidence>
<dbReference type="InterPro" id="IPR001650">
    <property type="entry name" value="Helicase_C-like"/>
</dbReference>
<evidence type="ECO:0000256" key="1">
    <source>
        <dbReference type="ARBA" id="ARBA00004123"/>
    </source>
</evidence>
<keyword evidence="9" id="KW-0539">Nucleus</keyword>
<dbReference type="SMART" id="SM00487">
    <property type="entry name" value="DEXDc"/>
    <property type="match status" value="1"/>
</dbReference>
<evidence type="ECO:0000256" key="13">
    <source>
        <dbReference type="SAM" id="MobiDB-lite"/>
    </source>
</evidence>
<keyword evidence="5 12" id="KW-0378">Hydrolase</keyword>
<keyword evidence="8" id="KW-0694">RNA-binding</keyword>
<dbReference type="SUPFAM" id="SSF52540">
    <property type="entry name" value="P-loop containing nucleoside triphosphate hydrolases"/>
    <property type="match status" value="2"/>
</dbReference>
<dbReference type="EMBL" id="KV426777">
    <property type="protein sequence ID" value="KZV78739.1"/>
    <property type="molecule type" value="Genomic_DNA"/>
</dbReference>
<dbReference type="Pfam" id="PF00270">
    <property type="entry name" value="DEAD"/>
    <property type="match status" value="1"/>
</dbReference>
<dbReference type="PROSITE" id="PS00039">
    <property type="entry name" value="DEAD_ATP_HELICASE"/>
    <property type="match status" value="1"/>
</dbReference>
<accession>A0A165Z286</accession>
<evidence type="ECO:0000313" key="18">
    <source>
        <dbReference type="Proteomes" id="UP000077266"/>
    </source>
</evidence>
<keyword evidence="3" id="KW-0690">Ribosome biogenesis</keyword>
<evidence type="ECO:0000256" key="6">
    <source>
        <dbReference type="ARBA" id="ARBA00022806"/>
    </source>
</evidence>
<dbReference type="InterPro" id="IPR000629">
    <property type="entry name" value="RNA-helicase_DEAD-box_CS"/>
</dbReference>
<dbReference type="GO" id="GO:0003723">
    <property type="term" value="F:RNA binding"/>
    <property type="evidence" value="ECO:0007669"/>
    <property type="project" value="UniProtKB-KW"/>
</dbReference>
<feature type="domain" description="DEAD-box RNA helicase Q" evidence="16">
    <location>
        <begin position="124"/>
        <end position="152"/>
    </location>
</feature>
<proteinExistence type="inferred from homology"/>
<dbReference type="EC" id="3.6.4.13" evidence="2"/>
<dbReference type="InterPro" id="IPR014014">
    <property type="entry name" value="RNA_helicase_DEAD_Q_motif"/>
</dbReference>
<evidence type="ECO:0000256" key="11">
    <source>
        <dbReference type="PROSITE-ProRule" id="PRU00552"/>
    </source>
</evidence>
<dbReference type="GO" id="GO:0005634">
    <property type="term" value="C:nucleus"/>
    <property type="evidence" value="ECO:0007669"/>
    <property type="project" value="UniProtKB-SubCell"/>
</dbReference>
<evidence type="ECO:0000256" key="12">
    <source>
        <dbReference type="RuleBase" id="RU000492"/>
    </source>
</evidence>
<dbReference type="PANTHER" id="PTHR47959:SF1">
    <property type="entry name" value="ATP-DEPENDENT RNA HELICASE DBPA"/>
    <property type="match status" value="1"/>
</dbReference>
<dbReference type="PROSITE" id="PS51194">
    <property type="entry name" value="HELICASE_CTER"/>
    <property type="match status" value="1"/>
</dbReference>
<comment type="catalytic activity">
    <reaction evidence="10">
        <text>ATP + H2O = ADP + phosphate + H(+)</text>
        <dbReference type="Rhea" id="RHEA:13065"/>
        <dbReference type="ChEBI" id="CHEBI:15377"/>
        <dbReference type="ChEBI" id="CHEBI:15378"/>
        <dbReference type="ChEBI" id="CHEBI:30616"/>
        <dbReference type="ChEBI" id="CHEBI:43474"/>
        <dbReference type="ChEBI" id="CHEBI:456216"/>
        <dbReference type="EC" id="3.6.4.13"/>
    </reaction>
</comment>
<feature type="domain" description="Helicase C-terminal" evidence="15">
    <location>
        <begin position="430"/>
        <end position="576"/>
    </location>
</feature>
<keyword evidence="6 12" id="KW-0347">Helicase</keyword>
<dbReference type="Gene3D" id="3.40.50.300">
    <property type="entry name" value="P-loop containing nucleotide triphosphate hydrolases"/>
    <property type="match status" value="2"/>
</dbReference>
<dbReference type="Proteomes" id="UP000077266">
    <property type="component" value="Unassembled WGS sequence"/>
</dbReference>
<dbReference type="InParanoid" id="A0A165Z286"/>
<evidence type="ECO:0000259" key="15">
    <source>
        <dbReference type="PROSITE" id="PS51194"/>
    </source>
</evidence>
<evidence type="ECO:0000256" key="7">
    <source>
        <dbReference type="ARBA" id="ARBA00022840"/>
    </source>
</evidence>
<evidence type="ECO:0000256" key="2">
    <source>
        <dbReference type="ARBA" id="ARBA00012552"/>
    </source>
</evidence>
<dbReference type="InterPro" id="IPR027417">
    <property type="entry name" value="P-loop_NTPase"/>
</dbReference>
<evidence type="ECO:0000256" key="5">
    <source>
        <dbReference type="ARBA" id="ARBA00022801"/>
    </source>
</evidence>
<dbReference type="GO" id="GO:0016787">
    <property type="term" value="F:hydrolase activity"/>
    <property type="evidence" value="ECO:0007669"/>
    <property type="project" value="UniProtKB-KW"/>
</dbReference>
<feature type="region of interest" description="Disordered" evidence="13">
    <location>
        <begin position="615"/>
        <end position="645"/>
    </location>
</feature>
<keyword evidence="7 12" id="KW-0067">ATP-binding</keyword>
<feature type="short sequence motif" description="Q motif" evidence="11">
    <location>
        <begin position="124"/>
        <end position="152"/>
    </location>
</feature>
<evidence type="ECO:0000256" key="9">
    <source>
        <dbReference type="ARBA" id="ARBA00023242"/>
    </source>
</evidence>
<comment type="subcellular location">
    <subcellularLocation>
        <location evidence="1">Nucleus</location>
    </subcellularLocation>
</comment>
<dbReference type="OrthoDB" id="4310724at2759"/>
<feature type="compositionally biased region" description="Basic residues" evidence="13">
    <location>
        <begin position="1"/>
        <end position="22"/>
    </location>
</feature>
<evidence type="ECO:0000259" key="16">
    <source>
        <dbReference type="PROSITE" id="PS51195"/>
    </source>
</evidence>
<dbReference type="SMART" id="SM00490">
    <property type="entry name" value="HELICc"/>
    <property type="match status" value="1"/>
</dbReference>
<evidence type="ECO:0000259" key="14">
    <source>
        <dbReference type="PROSITE" id="PS51192"/>
    </source>
</evidence>
<keyword evidence="18" id="KW-1185">Reference proteome</keyword>
<dbReference type="STRING" id="1314781.A0A165Z286"/>
<dbReference type="PANTHER" id="PTHR47959">
    <property type="entry name" value="ATP-DEPENDENT RNA HELICASE RHLE-RELATED"/>
    <property type="match status" value="1"/>
</dbReference>
<organism evidence="17 18">
    <name type="scientific">Exidia glandulosa HHB12029</name>
    <dbReference type="NCBI Taxonomy" id="1314781"/>
    <lineage>
        <taxon>Eukaryota</taxon>
        <taxon>Fungi</taxon>
        <taxon>Dikarya</taxon>
        <taxon>Basidiomycota</taxon>
        <taxon>Agaricomycotina</taxon>
        <taxon>Agaricomycetes</taxon>
        <taxon>Auriculariales</taxon>
        <taxon>Exidiaceae</taxon>
        <taxon>Exidia</taxon>
    </lineage>
</organism>